<dbReference type="PROSITE" id="PS51257">
    <property type="entry name" value="PROKAR_LIPOPROTEIN"/>
    <property type="match status" value="1"/>
</dbReference>
<dbReference type="InterPro" id="IPR011055">
    <property type="entry name" value="Dup_hybrid_motif"/>
</dbReference>
<evidence type="ECO:0000256" key="3">
    <source>
        <dbReference type="SAM" id="SignalP"/>
    </source>
</evidence>
<dbReference type="Gene3D" id="2.70.70.10">
    <property type="entry name" value="Glucose Permease (Domain IIA)"/>
    <property type="match status" value="1"/>
</dbReference>
<evidence type="ECO:0000256" key="2">
    <source>
        <dbReference type="SAM" id="MobiDB-lite"/>
    </source>
</evidence>
<dbReference type="PATRIC" id="fig|1414851.3.peg.356"/>
<dbReference type="EMBL" id="AYSV01000010">
    <property type="protein sequence ID" value="ETD72866.1"/>
    <property type="molecule type" value="Genomic_DNA"/>
</dbReference>
<dbReference type="SMART" id="SM00257">
    <property type="entry name" value="LysM"/>
    <property type="match status" value="1"/>
</dbReference>
<dbReference type="InterPro" id="IPR036779">
    <property type="entry name" value="LysM_dom_sf"/>
</dbReference>
<dbReference type="GO" id="GO:0004222">
    <property type="term" value="F:metalloendopeptidase activity"/>
    <property type="evidence" value="ECO:0007669"/>
    <property type="project" value="TreeGrafter"/>
</dbReference>
<feature type="region of interest" description="Disordered" evidence="2">
    <location>
        <begin position="96"/>
        <end position="116"/>
    </location>
</feature>
<dbReference type="PROSITE" id="PS51782">
    <property type="entry name" value="LYSM"/>
    <property type="match status" value="1"/>
</dbReference>
<evidence type="ECO:0000313" key="6">
    <source>
        <dbReference type="Proteomes" id="UP000018766"/>
    </source>
</evidence>
<reference evidence="5 6" key="1">
    <citation type="submission" date="2013-11" db="EMBL/GenBank/DDBJ databases">
        <title>Genomic analysis of Pelistega sp. HM-7.</title>
        <authorList>
            <person name="Kumbhare S.V."/>
            <person name="Shetty S.A."/>
            <person name="Sharma O."/>
            <person name="Dhotre D.P."/>
        </authorList>
    </citation>
    <scope>NUCLEOTIDE SEQUENCE [LARGE SCALE GENOMIC DNA]</scope>
    <source>
        <strain evidence="5 6">HM-7</strain>
    </source>
</reference>
<accession>V8G9S7</accession>
<feature type="compositionally biased region" description="Polar residues" evidence="2">
    <location>
        <begin position="105"/>
        <end position="114"/>
    </location>
</feature>
<gene>
    <name evidence="5" type="ORF">V757_01650</name>
</gene>
<protein>
    <submittedName>
        <fullName evidence="5">Peptidase</fullName>
    </submittedName>
</protein>
<dbReference type="SUPFAM" id="SSF51261">
    <property type="entry name" value="Duplicated hybrid motif"/>
    <property type="match status" value="1"/>
</dbReference>
<dbReference type="Proteomes" id="UP000018766">
    <property type="component" value="Unassembled WGS sequence"/>
</dbReference>
<keyword evidence="3" id="KW-0732">Signal</keyword>
<dbReference type="RefSeq" id="WP_023949194.1">
    <property type="nucleotide sequence ID" value="NZ_AYSV01000010.1"/>
</dbReference>
<dbReference type="InterPro" id="IPR050570">
    <property type="entry name" value="Cell_wall_metabolism_enzyme"/>
</dbReference>
<dbReference type="InterPro" id="IPR018392">
    <property type="entry name" value="LysM"/>
</dbReference>
<evidence type="ECO:0000313" key="5">
    <source>
        <dbReference type="EMBL" id="ETD72866.1"/>
    </source>
</evidence>
<dbReference type="PANTHER" id="PTHR21666">
    <property type="entry name" value="PEPTIDASE-RELATED"/>
    <property type="match status" value="1"/>
</dbReference>
<dbReference type="CDD" id="cd00118">
    <property type="entry name" value="LysM"/>
    <property type="match status" value="1"/>
</dbReference>
<evidence type="ECO:0000259" key="4">
    <source>
        <dbReference type="PROSITE" id="PS51782"/>
    </source>
</evidence>
<evidence type="ECO:0000256" key="1">
    <source>
        <dbReference type="ARBA" id="ARBA00038420"/>
    </source>
</evidence>
<proteinExistence type="inferred from homology"/>
<feature type="signal peptide" evidence="3">
    <location>
        <begin position="1"/>
        <end position="21"/>
    </location>
</feature>
<name>V8G9S7_9BURK</name>
<dbReference type="PANTHER" id="PTHR21666:SF263">
    <property type="entry name" value="MUREIN HYDROLASE ACTIVATOR NLPD"/>
    <property type="match status" value="1"/>
</dbReference>
<sequence length="243" mass="25308">MFKKSKILGLTLITVVLAGCAGSGNKAPISTIGGGYSGGSSAVSGNGIHVVQRGDTMYSIARRYNVPVSRLLSMNNLSNPSQIEVGQRIRVGAGSSVSGSSSAVTQPKDSSYANVTPPKAADASAISWTWPHKGNIISSYSESTRGIDIAGNLGDPVKAAASGTVSYVGNGLRGLGNLVLITHSNGFISAYAHNQRLLVKQNQRVSAGDKIAELGQSDTTSPRLHFEIRRNGTPVNPVSYLPR</sequence>
<dbReference type="CDD" id="cd12797">
    <property type="entry name" value="M23_peptidase"/>
    <property type="match status" value="1"/>
</dbReference>
<organism evidence="5 6">
    <name type="scientific">Pelistega indica</name>
    <dbReference type="NCBI Taxonomy" id="1414851"/>
    <lineage>
        <taxon>Bacteria</taxon>
        <taxon>Pseudomonadati</taxon>
        <taxon>Pseudomonadota</taxon>
        <taxon>Betaproteobacteria</taxon>
        <taxon>Burkholderiales</taxon>
        <taxon>Alcaligenaceae</taxon>
        <taxon>Pelistega</taxon>
    </lineage>
</organism>
<comment type="caution">
    <text evidence="5">The sequence shown here is derived from an EMBL/GenBank/DDBJ whole genome shotgun (WGS) entry which is preliminary data.</text>
</comment>
<dbReference type="InterPro" id="IPR016047">
    <property type="entry name" value="M23ase_b-sheet_dom"/>
</dbReference>
<dbReference type="Pfam" id="PF01476">
    <property type="entry name" value="LysM"/>
    <property type="match status" value="1"/>
</dbReference>
<dbReference type="Gene3D" id="3.10.350.10">
    <property type="entry name" value="LysM domain"/>
    <property type="match status" value="1"/>
</dbReference>
<feature type="chain" id="PRO_5004769331" evidence="3">
    <location>
        <begin position="22"/>
        <end position="243"/>
    </location>
</feature>
<comment type="similarity">
    <text evidence="1">Belongs to the E.coli NlpD/Haemophilus LppB family.</text>
</comment>
<dbReference type="OrthoDB" id="9795421at2"/>
<feature type="domain" description="LysM" evidence="4">
    <location>
        <begin position="47"/>
        <end position="91"/>
    </location>
</feature>
<keyword evidence="6" id="KW-1185">Reference proteome</keyword>
<dbReference type="Pfam" id="PF01551">
    <property type="entry name" value="Peptidase_M23"/>
    <property type="match status" value="1"/>
</dbReference>
<dbReference type="AlphaFoldDB" id="V8G9S7"/>